<dbReference type="GeneID" id="54420745"/>
<dbReference type="Pfam" id="PF13449">
    <property type="entry name" value="Phytase-like"/>
    <property type="match status" value="1"/>
</dbReference>
<dbReference type="InterPro" id="IPR027372">
    <property type="entry name" value="Phytase-like_dom"/>
</dbReference>
<reference evidence="4 6" key="1">
    <citation type="submission" date="2020-01" db="EMBL/GenBank/DDBJ databases">
        <authorList>
            <consortium name="DOE Joint Genome Institute"/>
            <person name="Haridas S."/>
            <person name="Albert R."/>
            <person name="Binder M."/>
            <person name="Bloem J."/>
            <person name="Labutti K."/>
            <person name="Salamov A."/>
            <person name="Andreopoulos B."/>
            <person name="Baker S.E."/>
            <person name="Barry K."/>
            <person name="Bills G."/>
            <person name="Bluhm B.H."/>
            <person name="Cannon C."/>
            <person name="Castanera R."/>
            <person name="Culley D.E."/>
            <person name="Daum C."/>
            <person name="Ezra D."/>
            <person name="Gonzalez J.B."/>
            <person name="Henrissat B."/>
            <person name="Kuo A."/>
            <person name="Liang C."/>
            <person name="Lipzen A."/>
            <person name="Lutzoni F."/>
            <person name="Magnuson J."/>
            <person name="Mondo S."/>
            <person name="Nolan M."/>
            <person name="Ohm R."/>
            <person name="Pangilinan J."/>
            <person name="Park H.-J."/>
            <person name="Ramirez L."/>
            <person name="Alfaro M."/>
            <person name="Sun H."/>
            <person name="Tritt A."/>
            <person name="Yoshinaga Y."/>
            <person name="Zwiers L.-H."/>
            <person name="Turgeon B.G."/>
            <person name="Goodwin S.B."/>
            <person name="Spatafora J.W."/>
            <person name="Crous P.W."/>
            <person name="Grigoriev I.V."/>
        </authorList>
    </citation>
    <scope>NUCLEOTIDE SEQUENCE</scope>
    <source>
        <strain evidence="4 6">CBS 781.70</strain>
    </source>
</reference>
<dbReference type="EMBL" id="ML975174">
    <property type="protein sequence ID" value="KAF1809256.1"/>
    <property type="molecule type" value="Genomic_DNA"/>
</dbReference>
<dbReference type="PANTHER" id="PTHR37957">
    <property type="entry name" value="BLR7070 PROTEIN"/>
    <property type="match status" value="1"/>
</dbReference>
<feature type="signal peptide" evidence="2">
    <location>
        <begin position="1"/>
        <end position="19"/>
    </location>
</feature>
<gene>
    <name evidence="4 6" type="ORF">P152DRAFT_461673</name>
</gene>
<name>A0A6G1FU71_9PEZI</name>
<evidence type="ECO:0000313" key="5">
    <source>
        <dbReference type="Proteomes" id="UP000504638"/>
    </source>
</evidence>
<accession>A0A6G1FU71</accession>
<evidence type="ECO:0000313" key="4">
    <source>
        <dbReference type="EMBL" id="KAF1809256.1"/>
    </source>
</evidence>
<evidence type="ECO:0000313" key="6">
    <source>
        <dbReference type="RefSeq" id="XP_033530887.1"/>
    </source>
</evidence>
<keyword evidence="2" id="KW-0732">Signal</keyword>
<evidence type="ECO:0000256" key="2">
    <source>
        <dbReference type="SAM" id="SignalP"/>
    </source>
</evidence>
<reference evidence="6" key="2">
    <citation type="submission" date="2020-04" db="EMBL/GenBank/DDBJ databases">
        <authorList>
            <consortium name="NCBI Genome Project"/>
        </authorList>
    </citation>
    <scope>NUCLEOTIDE SEQUENCE</scope>
    <source>
        <strain evidence="6">CBS 781.70</strain>
    </source>
</reference>
<feature type="chain" id="PRO_5044631593" description="Phytase-like domain-containing protein" evidence="2">
    <location>
        <begin position="20"/>
        <end position="512"/>
    </location>
</feature>
<sequence>MRSLAILTGLASLAAVVRTKASTAPATIDCNGKPYTNHGLVGAGILAGNLTDKYGDTLGGIGSSAAIERGSWKKLGRDKYTGRLWGLPDRGWNTEGTLNFNPRVHKFQVTLDLGGTRHRRGDKETAEPNVHLRYLDTILLTDPNGEPTTGLDPDPFGVLQFPGFPDLPAASYVGDGFGTVTTGDTTARVSIDSEGLVLNDDGTFWISDEYGDMIYRFRADGRMLDAIRPPDAFLPRRNATVSFNANSPPRYDSDREITPGDPLSGRNNNQGLEGMTASPDGKTLYALTQSALINDGASSSTRFNARLLVYDLSRRTPRHTAEYVVQLPRYARADGASRVAAQSEIHYLSATQFLVLSRDGDVGRGMDATESRYRQVDIFDIGGATDVKEEADCATCAVVVEGVLDAGITPARYCEFVDVNDNAQLGSFEYEGIPLHNGGAQDAGLLNEKWESLAIVPVNGKRNGRDCEDEDDEYFMFMLSDNDFITQHGKSSRSLSSPKTVPGFRQLLTLAE</sequence>
<dbReference type="SUPFAM" id="SSF63825">
    <property type="entry name" value="YWTD domain"/>
    <property type="match status" value="1"/>
</dbReference>
<reference evidence="6" key="3">
    <citation type="submission" date="2025-04" db="UniProtKB">
        <authorList>
            <consortium name="RefSeq"/>
        </authorList>
    </citation>
    <scope>IDENTIFICATION</scope>
    <source>
        <strain evidence="6">CBS 781.70</strain>
    </source>
</reference>
<feature type="region of interest" description="Disordered" evidence="1">
    <location>
        <begin position="244"/>
        <end position="277"/>
    </location>
</feature>
<keyword evidence="5" id="KW-1185">Reference proteome</keyword>
<dbReference type="RefSeq" id="XP_033530887.1">
    <property type="nucleotide sequence ID" value="XM_033680175.1"/>
</dbReference>
<dbReference type="PANTHER" id="PTHR37957:SF1">
    <property type="entry name" value="PHYTASE-LIKE DOMAIN-CONTAINING PROTEIN"/>
    <property type="match status" value="1"/>
</dbReference>
<proteinExistence type="predicted"/>
<evidence type="ECO:0000259" key="3">
    <source>
        <dbReference type="Pfam" id="PF13449"/>
    </source>
</evidence>
<evidence type="ECO:0000256" key="1">
    <source>
        <dbReference type="SAM" id="MobiDB-lite"/>
    </source>
</evidence>
<dbReference type="Proteomes" id="UP000504638">
    <property type="component" value="Unplaced"/>
</dbReference>
<organism evidence="4">
    <name type="scientific">Eremomyces bilateralis CBS 781.70</name>
    <dbReference type="NCBI Taxonomy" id="1392243"/>
    <lineage>
        <taxon>Eukaryota</taxon>
        <taxon>Fungi</taxon>
        <taxon>Dikarya</taxon>
        <taxon>Ascomycota</taxon>
        <taxon>Pezizomycotina</taxon>
        <taxon>Dothideomycetes</taxon>
        <taxon>Dothideomycetes incertae sedis</taxon>
        <taxon>Eremomycetales</taxon>
        <taxon>Eremomycetaceae</taxon>
        <taxon>Eremomyces</taxon>
    </lineage>
</organism>
<dbReference type="OrthoDB" id="425936at2759"/>
<protein>
    <recommendedName>
        <fullName evidence="3">Phytase-like domain-containing protein</fullName>
    </recommendedName>
</protein>
<dbReference type="AlphaFoldDB" id="A0A6G1FU71"/>
<feature type="domain" description="Phytase-like" evidence="3">
    <location>
        <begin position="79"/>
        <end position="484"/>
    </location>
</feature>